<reference evidence="2 3" key="1">
    <citation type="submission" date="2019-12" db="EMBL/GenBank/DDBJ databases">
        <title>Genomic-based taxomic classification of the family Erythrobacteraceae.</title>
        <authorList>
            <person name="Xu L."/>
        </authorList>
    </citation>
    <scope>NUCLEOTIDE SEQUENCE [LARGE SCALE GENOMIC DNA]</scope>
    <source>
        <strain evidence="2 3">JCM 17802</strain>
    </source>
</reference>
<accession>A0A6I4SQ76</accession>
<keyword evidence="3" id="KW-1185">Reference proteome</keyword>
<feature type="signal peptide" evidence="1">
    <location>
        <begin position="1"/>
        <end position="23"/>
    </location>
</feature>
<evidence type="ECO:0000313" key="2">
    <source>
        <dbReference type="EMBL" id="MXO57216.1"/>
    </source>
</evidence>
<evidence type="ECO:0000313" key="3">
    <source>
        <dbReference type="Proteomes" id="UP000468943"/>
    </source>
</evidence>
<gene>
    <name evidence="2" type="ORF">GRI36_10015</name>
</gene>
<feature type="chain" id="PRO_5026007295" evidence="1">
    <location>
        <begin position="24"/>
        <end position="145"/>
    </location>
</feature>
<name>A0A6I4SQ76_9SPHN</name>
<dbReference type="RefSeq" id="WP_160598331.1">
    <property type="nucleotide sequence ID" value="NZ_WTYS01000001.1"/>
</dbReference>
<organism evidence="2 3">
    <name type="scientific">Pontixanthobacter gangjinensis</name>
    <dbReference type="NCBI Taxonomy" id="1028742"/>
    <lineage>
        <taxon>Bacteria</taxon>
        <taxon>Pseudomonadati</taxon>
        <taxon>Pseudomonadota</taxon>
        <taxon>Alphaproteobacteria</taxon>
        <taxon>Sphingomonadales</taxon>
        <taxon>Erythrobacteraceae</taxon>
        <taxon>Pontixanthobacter</taxon>
    </lineage>
</organism>
<evidence type="ECO:0000256" key="1">
    <source>
        <dbReference type="SAM" id="SignalP"/>
    </source>
</evidence>
<proteinExistence type="predicted"/>
<dbReference type="Proteomes" id="UP000468943">
    <property type="component" value="Unassembled WGS sequence"/>
</dbReference>
<dbReference type="OrthoDB" id="1443062at2"/>
<sequence length="145" mass="16136">MKKLMFAAAAALCVPAMPSTALADGHEAMELAKVDWYRVNLIKWEQGKTGRAHEIIDLFQKVDEALGRDGTMHFHMGTGEWDSIVAMPMRNGIAAMGWANNPDGDAWDAEFAKQNGGEEKAKAIWDEFNSLIARQQRHIGHIDQD</sequence>
<protein>
    <submittedName>
        <fullName evidence="2">Uncharacterized protein</fullName>
    </submittedName>
</protein>
<comment type="caution">
    <text evidence="2">The sequence shown here is derived from an EMBL/GenBank/DDBJ whole genome shotgun (WGS) entry which is preliminary data.</text>
</comment>
<keyword evidence="1" id="KW-0732">Signal</keyword>
<dbReference type="EMBL" id="WTYS01000001">
    <property type="protein sequence ID" value="MXO57216.1"/>
    <property type="molecule type" value="Genomic_DNA"/>
</dbReference>
<dbReference type="AlphaFoldDB" id="A0A6I4SQ76"/>